<gene>
    <name evidence="3" type="ORF">EDD31_1018</name>
</gene>
<feature type="region of interest" description="Disordered" evidence="1">
    <location>
        <begin position="397"/>
        <end position="430"/>
    </location>
</feature>
<feature type="region of interest" description="Disordered" evidence="1">
    <location>
        <begin position="1"/>
        <end position="21"/>
    </location>
</feature>
<sequence>MEQQGEGHASSLSTASESSTSSRVRREGGFAAVEHLGILLVAGVLVMVILGAMTPLGNSVTSALCDRLEELSDGSTSCSGSSEAPGSDDSVDLSDSVIRPGGPGQQPPVCRIDTTTQHESAEANAEVRPWRVLTIGANAEDYAAYTIESFSDGTFQVHLAEGIEGGFDVGLDASVGKKGGKDKLGGNIELALNAGADAVHTFTLEDEDALNDFMPGFEQQFAEVEERSVLGSLWEGAKGAGRKAADTLCFWCEDSGEETWSHLTQAPDSTTFNGDVSADLSGGVAARHALDGLPINLNIGSIEANDSFSQQVSVQQHHEGEKEGLTTLTLTSSSGNAWEGSLLGFAGGRSEEQSGAVHVTFDSQTGELAEIRTQSVSESGSHFAGDLSRLISGMNLPGQQGTMGPDGFTSGDSSNSLGLDGRTEQSLDSSSLVTDVTLEITDENRDLASEWLTGATENPGFFGMRNDLRDGAEDFGGAAAPSIFWPSEASDDLVQQMLFDEAEAHASLYDTSTETTHSGGSVDLFFGSGGYLETSMSSRGEHVETVYLGDRDPANPGVREELRADNCS</sequence>
<evidence type="ECO:0000256" key="2">
    <source>
        <dbReference type="SAM" id="Phobius"/>
    </source>
</evidence>
<dbReference type="Proteomes" id="UP000280668">
    <property type="component" value="Unassembled WGS sequence"/>
</dbReference>
<dbReference type="AlphaFoldDB" id="A0A3N2BBN6"/>
<keyword evidence="2" id="KW-1133">Transmembrane helix</keyword>
<dbReference type="EMBL" id="RKHK01000001">
    <property type="protein sequence ID" value="ROR72660.1"/>
    <property type="molecule type" value="Genomic_DNA"/>
</dbReference>
<keyword evidence="2" id="KW-0472">Membrane</keyword>
<feature type="compositionally biased region" description="Low complexity" evidence="1">
    <location>
        <begin position="73"/>
        <end position="97"/>
    </location>
</feature>
<feature type="compositionally biased region" description="Low complexity" evidence="1">
    <location>
        <begin position="9"/>
        <end position="21"/>
    </location>
</feature>
<keyword evidence="4" id="KW-1185">Reference proteome</keyword>
<reference evidence="3 4" key="1">
    <citation type="submission" date="2018-11" db="EMBL/GenBank/DDBJ databases">
        <title>Sequencing the genomes of 1000 actinobacteria strains.</title>
        <authorList>
            <person name="Klenk H.-P."/>
        </authorList>
    </citation>
    <scope>NUCLEOTIDE SEQUENCE [LARGE SCALE GENOMIC DNA]</scope>
    <source>
        <strain evidence="3 4">DSM 11294</strain>
    </source>
</reference>
<feature type="region of interest" description="Disordered" evidence="1">
    <location>
        <begin position="72"/>
        <end position="109"/>
    </location>
</feature>
<feature type="transmembrane region" description="Helical" evidence="2">
    <location>
        <begin position="30"/>
        <end position="53"/>
    </location>
</feature>
<name>A0A3N2BBN6_9MICO</name>
<proteinExistence type="predicted"/>
<evidence type="ECO:0000313" key="3">
    <source>
        <dbReference type="EMBL" id="ROR72660.1"/>
    </source>
</evidence>
<evidence type="ECO:0000313" key="4">
    <source>
        <dbReference type="Proteomes" id="UP000280668"/>
    </source>
</evidence>
<comment type="caution">
    <text evidence="3">The sequence shown here is derived from an EMBL/GenBank/DDBJ whole genome shotgun (WGS) entry which is preliminary data.</text>
</comment>
<accession>A0A3N2BBN6</accession>
<organism evidence="3 4">
    <name type="scientific">Bogoriella caseilytica</name>
    <dbReference type="NCBI Taxonomy" id="56055"/>
    <lineage>
        <taxon>Bacteria</taxon>
        <taxon>Bacillati</taxon>
        <taxon>Actinomycetota</taxon>
        <taxon>Actinomycetes</taxon>
        <taxon>Micrococcales</taxon>
        <taxon>Bogoriellaceae</taxon>
        <taxon>Bogoriella</taxon>
    </lineage>
</organism>
<protein>
    <submittedName>
        <fullName evidence="3">Uncharacterized protein</fullName>
    </submittedName>
</protein>
<evidence type="ECO:0000256" key="1">
    <source>
        <dbReference type="SAM" id="MobiDB-lite"/>
    </source>
</evidence>
<keyword evidence="2" id="KW-0812">Transmembrane</keyword>
<feature type="compositionally biased region" description="Low complexity" evidence="1">
    <location>
        <begin position="410"/>
        <end position="420"/>
    </location>
</feature>